<feature type="transmembrane region" description="Helical" evidence="1">
    <location>
        <begin position="6"/>
        <end position="26"/>
    </location>
</feature>
<dbReference type="InterPro" id="IPR000073">
    <property type="entry name" value="AB_hydrolase_1"/>
</dbReference>
<reference evidence="3 4" key="1">
    <citation type="submission" date="2016-12" db="EMBL/GenBank/DDBJ databases">
        <authorList>
            <person name="Song W.-J."/>
            <person name="Kurnit D.M."/>
        </authorList>
    </citation>
    <scope>NUCLEOTIDE SEQUENCE [LARGE SCALE GENOMIC DNA]</scope>
    <source>
        <strain evidence="3 4">IMCC3135</strain>
    </source>
</reference>
<dbReference type="PANTHER" id="PTHR43798:SF33">
    <property type="entry name" value="HYDROLASE, PUTATIVE (AFU_ORTHOLOGUE AFUA_2G14860)-RELATED"/>
    <property type="match status" value="1"/>
</dbReference>
<dbReference type="GO" id="GO:0070205">
    <property type="term" value="F:2-succinyl-6-hydroxy-2,4-cyclohexadiene-1-carboxylate synthase activity"/>
    <property type="evidence" value="ECO:0007669"/>
    <property type="project" value="UniProtKB-EC"/>
</dbReference>
<dbReference type="EC" id="4.2.99.20" evidence="3"/>
<dbReference type="Pfam" id="PF12697">
    <property type="entry name" value="Abhydrolase_6"/>
    <property type="match status" value="1"/>
</dbReference>
<evidence type="ECO:0000313" key="3">
    <source>
        <dbReference type="EMBL" id="ASJ73685.1"/>
    </source>
</evidence>
<dbReference type="RefSeq" id="WP_088918826.1">
    <property type="nucleotide sequence ID" value="NZ_CP018632.1"/>
</dbReference>
<sequence>MKPYFVWIISAIFLFNAALLIASYFLSQRSMQHYPAIGQLICVDGVTMHVVDTGTPELVENNDQQTDVPVVVLIHGASTSLLDFEKGIKQHLAQNMRIISIDRPGHGYSERGNADAPALSASSSTASAANEEIALLDTPDPWTNPQRQARLIAGALEALGAENSIWVGHSWAGSVVMAGLLKENVRAGVLLAGATHPWEGGSAWHVELAATPIIGPLFSWQYIEPIGNLALEGAIASVFAPEAVPDNYLEEMGVVLSLRPQTFQHNAQDLTRLSGYLEQQSLEYGSIRQPILSITGSKDTIVPAWNHDARLALQVPQLQSVELEGAGHALHHSRSREVEQLIEAFVQSLPDSVGLSR</sequence>
<evidence type="ECO:0000259" key="2">
    <source>
        <dbReference type="Pfam" id="PF12697"/>
    </source>
</evidence>
<keyword evidence="1" id="KW-0812">Transmembrane</keyword>
<dbReference type="GO" id="GO:0047372">
    <property type="term" value="F:monoacylglycerol lipase activity"/>
    <property type="evidence" value="ECO:0007669"/>
    <property type="project" value="TreeGrafter"/>
</dbReference>
<organism evidence="3 4">
    <name type="scientific">Granulosicoccus antarcticus IMCC3135</name>
    <dbReference type="NCBI Taxonomy" id="1192854"/>
    <lineage>
        <taxon>Bacteria</taxon>
        <taxon>Pseudomonadati</taxon>
        <taxon>Pseudomonadota</taxon>
        <taxon>Gammaproteobacteria</taxon>
        <taxon>Chromatiales</taxon>
        <taxon>Granulosicoccaceae</taxon>
        <taxon>Granulosicoccus</taxon>
    </lineage>
</organism>
<keyword evidence="3" id="KW-0456">Lyase</keyword>
<dbReference type="PANTHER" id="PTHR43798">
    <property type="entry name" value="MONOACYLGLYCEROL LIPASE"/>
    <property type="match status" value="1"/>
</dbReference>
<dbReference type="Gene3D" id="3.40.50.1820">
    <property type="entry name" value="alpha/beta hydrolase"/>
    <property type="match status" value="1"/>
</dbReference>
<dbReference type="Proteomes" id="UP000250079">
    <property type="component" value="Chromosome"/>
</dbReference>
<accession>A0A2Z2NT33</accession>
<dbReference type="InterPro" id="IPR050266">
    <property type="entry name" value="AB_hydrolase_sf"/>
</dbReference>
<feature type="domain" description="AB hydrolase-1" evidence="2">
    <location>
        <begin position="71"/>
        <end position="339"/>
    </location>
</feature>
<evidence type="ECO:0000256" key="1">
    <source>
        <dbReference type="SAM" id="Phobius"/>
    </source>
</evidence>
<dbReference type="KEGG" id="gai:IMCC3135_18030"/>
<proteinExistence type="predicted"/>
<dbReference type="GO" id="GO:0046464">
    <property type="term" value="P:acylglycerol catabolic process"/>
    <property type="evidence" value="ECO:0007669"/>
    <property type="project" value="TreeGrafter"/>
</dbReference>
<dbReference type="GO" id="GO:0016020">
    <property type="term" value="C:membrane"/>
    <property type="evidence" value="ECO:0007669"/>
    <property type="project" value="TreeGrafter"/>
</dbReference>
<keyword evidence="4" id="KW-1185">Reference proteome</keyword>
<evidence type="ECO:0000313" key="4">
    <source>
        <dbReference type="Proteomes" id="UP000250079"/>
    </source>
</evidence>
<dbReference type="OrthoDB" id="9779853at2"/>
<gene>
    <name evidence="3" type="primary">menH_3</name>
    <name evidence="3" type="ORF">IMCC3135_18030</name>
</gene>
<keyword evidence="1" id="KW-1133">Transmembrane helix</keyword>
<keyword evidence="1" id="KW-0472">Membrane</keyword>
<dbReference type="SUPFAM" id="SSF53474">
    <property type="entry name" value="alpha/beta-Hydrolases"/>
    <property type="match status" value="1"/>
</dbReference>
<name>A0A2Z2NT33_9GAMM</name>
<protein>
    <submittedName>
        <fullName evidence="3">2-succinyl-6-hydroxy-2, 4-cyclohexadiene-1-carboxylate synthase</fullName>
        <ecNumber evidence="3">4.2.99.20</ecNumber>
    </submittedName>
</protein>
<dbReference type="AlphaFoldDB" id="A0A2Z2NT33"/>
<dbReference type="InterPro" id="IPR029058">
    <property type="entry name" value="AB_hydrolase_fold"/>
</dbReference>
<dbReference type="EMBL" id="CP018632">
    <property type="protein sequence ID" value="ASJ73685.1"/>
    <property type="molecule type" value="Genomic_DNA"/>
</dbReference>